<dbReference type="GO" id="GO:0009306">
    <property type="term" value="P:protein secretion"/>
    <property type="evidence" value="ECO:0007669"/>
    <property type="project" value="InterPro"/>
</dbReference>
<comment type="similarity">
    <text evidence="2">Belongs to the FHIPEP (flagella/HR/invasion proteins export pore) family.</text>
</comment>
<feature type="transmembrane region" description="Helical" evidence="7">
    <location>
        <begin position="233"/>
        <end position="255"/>
    </location>
</feature>
<dbReference type="InterPro" id="IPR042194">
    <property type="entry name" value="FHIPEP_1"/>
</dbReference>
<sequence>MQKSRLGQVTLPGAVVLVVAVMVIPLPASILDVLIVANLSTAILILLVSMNVKKALEFSSFPSLLLVVTLLRLGLNVATSRAILSEGHAGGVIATFGSIVVGGSLVVGLVIFLILTLVQFVVISNGSGRVAEVTARFTLDAMPGKQMAIDADLSAGIIGEEEARQRRKEVSDEADFYGAMDGASKFVKGDAIAGLVITLVNLIGGFVIGVVQMGMPVGEAITTFSLLTVGDGLVSQIPALLVSISAGLIVTRAAGGSDLGSDVFAQFRRQRAAVRAAGVVMLMMGLIPGLPKLPFIALGVILLLVANRLPREEELAIEDAPPSALAAIDAPPPQSPQQLAVDARVEPLELNIAFDLISLVDSSTGGDLLDRVGALRRKIASELGFVMPSIRTRDAADLPAGVYVIRVHGVEVGRGVAPVGRVLVIGDAFDGLPGDDVREPVFGLAARWVPVEFQAQAEIFGNTVVDRSTLIVTHLAEIVRRKAGRLLGRTDVKVLVDGVRATDPQVVDDLTTIGVTIGEVQRVLAGLLDDGVPIRDLVRILEAIGDRARTVRTVEAMVEAARHELGPAITSGLAADGRLTAVTLSATTENRLMSGLRVADGVSQIELLPEEADRMIRQLTELVHAAGVQGISPVLVCSAPLRSALARLVRATVSGMSVVSYTEIGDHLQVDVIANVDITPMTTPNPFGSSPEDFDAYAVQ</sequence>
<gene>
    <name evidence="8" type="ORF">UFOPK1493_04300</name>
</gene>
<evidence type="ECO:0000256" key="5">
    <source>
        <dbReference type="ARBA" id="ARBA00022989"/>
    </source>
</evidence>
<feature type="transmembrane region" description="Helical" evidence="7">
    <location>
        <begin position="96"/>
        <end position="122"/>
    </location>
</feature>
<keyword evidence="3" id="KW-1003">Cell membrane</keyword>
<dbReference type="PANTHER" id="PTHR30161:SF1">
    <property type="entry name" value="FLAGELLAR BIOSYNTHESIS PROTEIN FLHA-RELATED"/>
    <property type="match status" value="1"/>
</dbReference>
<evidence type="ECO:0000256" key="7">
    <source>
        <dbReference type="SAM" id="Phobius"/>
    </source>
</evidence>
<dbReference type="Gene3D" id="3.40.50.12790">
    <property type="entry name" value="FHIPEP family, domain 4"/>
    <property type="match status" value="1"/>
</dbReference>
<dbReference type="Pfam" id="PF00771">
    <property type="entry name" value="FHIPEP"/>
    <property type="match status" value="1"/>
</dbReference>
<dbReference type="PIRSF" id="PIRSF005419">
    <property type="entry name" value="FlhA"/>
    <property type="match status" value="1"/>
</dbReference>
<keyword evidence="5 7" id="KW-1133">Transmembrane helix</keyword>
<comment type="subcellular location">
    <subcellularLocation>
        <location evidence="1">Cell membrane</location>
        <topology evidence="1">Multi-pass membrane protein</topology>
    </subcellularLocation>
</comment>
<dbReference type="AlphaFoldDB" id="A0A6J6GKA6"/>
<accession>A0A6J6GKA6</accession>
<evidence type="ECO:0000256" key="6">
    <source>
        <dbReference type="ARBA" id="ARBA00023136"/>
    </source>
</evidence>
<dbReference type="InterPro" id="IPR001712">
    <property type="entry name" value="T3SS_FHIPEP"/>
</dbReference>
<dbReference type="Gene3D" id="1.10.8.540">
    <property type="entry name" value="FHIPEP family, domain 3"/>
    <property type="match status" value="1"/>
</dbReference>
<evidence type="ECO:0000256" key="4">
    <source>
        <dbReference type="ARBA" id="ARBA00022692"/>
    </source>
</evidence>
<evidence type="ECO:0000256" key="3">
    <source>
        <dbReference type="ARBA" id="ARBA00022475"/>
    </source>
</evidence>
<dbReference type="PANTHER" id="PTHR30161">
    <property type="entry name" value="FLAGELLAR EXPORT PROTEIN, MEMBRANE FLHA SUBUNIT-RELATED"/>
    <property type="match status" value="1"/>
</dbReference>
<dbReference type="InterPro" id="IPR042196">
    <property type="entry name" value="FHIPEP_4"/>
</dbReference>
<reference evidence="8" key="1">
    <citation type="submission" date="2020-05" db="EMBL/GenBank/DDBJ databases">
        <authorList>
            <person name="Chiriac C."/>
            <person name="Salcher M."/>
            <person name="Ghai R."/>
            <person name="Kavagutti S V."/>
        </authorList>
    </citation>
    <scope>NUCLEOTIDE SEQUENCE</scope>
</reference>
<keyword evidence="6 7" id="KW-0472">Membrane</keyword>
<dbReference type="EMBL" id="CAEZSR010000320">
    <property type="protein sequence ID" value="CAB4600650.1"/>
    <property type="molecule type" value="Genomic_DNA"/>
</dbReference>
<dbReference type="InterPro" id="IPR042193">
    <property type="entry name" value="FHIPEP_3"/>
</dbReference>
<feature type="transmembrane region" description="Helical" evidence="7">
    <location>
        <begin position="276"/>
        <end position="305"/>
    </location>
</feature>
<dbReference type="Gene3D" id="3.40.30.60">
    <property type="entry name" value="FHIPEP family, domain 1"/>
    <property type="match status" value="1"/>
</dbReference>
<dbReference type="GO" id="GO:0005886">
    <property type="term" value="C:plasma membrane"/>
    <property type="evidence" value="ECO:0007669"/>
    <property type="project" value="UniProtKB-SubCell"/>
</dbReference>
<feature type="transmembrane region" description="Helical" evidence="7">
    <location>
        <begin position="9"/>
        <end position="28"/>
    </location>
</feature>
<feature type="transmembrane region" description="Helical" evidence="7">
    <location>
        <begin position="64"/>
        <end position="84"/>
    </location>
</feature>
<keyword evidence="4 7" id="KW-0812">Transmembrane</keyword>
<organism evidence="8">
    <name type="scientific">freshwater metagenome</name>
    <dbReference type="NCBI Taxonomy" id="449393"/>
    <lineage>
        <taxon>unclassified sequences</taxon>
        <taxon>metagenomes</taxon>
        <taxon>ecological metagenomes</taxon>
    </lineage>
</organism>
<feature type="transmembrane region" description="Helical" evidence="7">
    <location>
        <begin position="34"/>
        <end position="52"/>
    </location>
</feature>
<evidence type="ECO:0000313" key="8">
    <source>
        <dbReference type="EMBL" id="CAB4600650.1"/>
    </source>
</evidence>
<dbReference type="GO" id="GO:0044780">
    <property type="term" value="P:bacterial-type flagellum assembly"/>
    <property type="evidence" value="ECO:0007669"/>
    <property type="project" value="TreeGrafter"/>
</dbReference>
<feature type="transmembrane region" description="Helical" evidence="7">
    <location>
        <begin position="192"/>
        <end position="213"/>
    </location>
</feature>
<name>A0A6J6GKA6_9ZZZZ</name>
<evidence type="ECO:0000256" key="1">
    <source>
        <dbReference type="ARBA" id="ARBA00004651"/>
    </source>
</evidence>
<proteinExistence type="inferred from homology"/>
<dbReference type="PRINTS" id="PR00949">
    <property type="entry name" value="TYPE3IMAPROT"/>
</dbReference>
<evidence type="ECO:0000256" key="2">
    <source>
        <dbReference type="ARBA" id="ARBA00008835"/>
    </source>
</evidence>
<protein>
    <submittedName>
        <fullName evidence="8">Unannotated protein</fullName>
    </submittedName>
</protein>